<dbReference type="Proteomes" id="UP001058003">
    <property type="component" value="Chromosome"/>
</dbReference>
<sequence length="223" mass="22868">MDRPPVTGDATVHAEGRVWPRRLGWAALAAAVAATATFVPPLVLPDGRDHPPAATAPTPPRTSPPATEPAATPSPAAGGTTPAVVPRTPSAKPSASAGFAPISLHAADEANLRNGARIIECPTCVGGSRVGYIGGPNTLAIRVADVPAAGERTLTVTYETAETRTLRVSVGDGPVHTLTLSGAGDWRIPASVSLRVHLPAGTSWVRFFNDAGPAPDVNRIELR</sequence>
<dbReference type="GO" id="GO:0030246">
    <property type="term" value="F:carbohydrate binding"/>
    <property type="evidence" value="ECO:0007669"/>
    <property type="project" value="InterPro"/>
</dbReference>
<dbReference type="EMBL" id="CP073767">
    <property type="protein sequence ID" value="UWZ53483.1"/>
    <property type="molecule type" value="Genomic_DNA"/>
</dbReference>
<dbReference type="OrthoDB" id="3399123at2"/>
<feature type="compositionally biased region" description="Pro residues" evidence="1">
    <location>
        <begin position="57"/>
        <end position="67"/>
    </location>
</feature>
<feature type="compositionally biased region" description="Low complexity" evidence="1">
    <location>
        <begin position="68"/>
        <end position="83"/>
    </location>
</feature>
<evidence type="ECO:0000313" key="4">
    <source>
        <dbReference type="Proteomes" id="UP001058003"/>
    </source>
</evidence>
<feature type="domain" description="CBM6" evidence="2">
    <location>
        <begin position="102"/>
        <end position="223"/>
    </location>
</feature>
<feature type="region of interest" description="Disordered" evidence="1">
    <location>
        <begin position="43"/>
        <end position="96"/>
    </location>
</feature>
<evidence type="ECO:0000256" key="1">
    <source>
        <dbReference type="SAM" id="MobiDB-lite"/>
    </source>
</evidence>
<name>A0A9Q9MC01_9ACTN</name>
<gene>
    <name evidence="3" type="ORF">Daura_44260</name>
</gene>
<protein>
    <recommendedName>
        <fullName evidence="2">CBM6 domain-containing protein</fullName>
    </recommendedName>
</protein>
<keyword evidence="4" id="KW-1185">Reference proteome</keyword>
<accession>A0A9Q9MC01</accession>
<dbReference type="PROSITE" id="PS51175">
    <property type="entry name" value="CBM6"/>
    <property type="match status" value="1"/>
</dbReference>
<dbReference type="CDD" id="cd04081">
    <property type="entry name" value="CBM35_galactosidase-like"/>
    <property type="match status" value="1"/>
</dbReference>
<dbReference type="SUPFAM" id="SSF49785">
    <property type="entry name" value="Galactose-binding domain-like"/>
    <property type="match status" value="1"/>
</dbReference>
<proteinExistence type="predicted"/>
<dbReference type="InterPro" id="IPR005084">
    <property type="entry name" value="CBM6"/>
</dbReference>
<dbReference type="InterPro" id="IPR008979">
    <property type="entry name" value="Galactose-bd-like_sf"/>
</dbReference>
<evidence type="ECO:0000259" key="2">
    <source>
        <dbReference type="PROSITE" id="PS51175"/>
    </source>
</evidence>
<dbReference type="Gene3D" id="2.60.120.260">
    <property type="entry name" value="Galactose-binding domain-like"/>
    <property type="match status" value="1"/>
</dbReference>
<dbReference type="RefSeq" id="WP_033364007.1">
    <property type="nucleotide sequence ID" value="NZ_CP073767.1"/>
</dbReference>
<evidence type="ECO:0000313" key="3">
    <source>
        <dbReference type="EMBL" id="UWZ53483.1"/>
    </source>
</evidence>
<reference evidence="3" key="1">
    <citation type="submission" date="2021-04" db="EMBL/GenBank/DDBJ databases">
        <title>Dactylosporangium aurantiacum NRRL B-8018 full assembly.</title>
        <authorList>
            <person name="Hartkoorn R.C."/>
            <person name="Beaudoing E."/>
            <person name="Hot D."/>
        </authorList>
    </citation>
    <scope>NUCLEOTIDE SEQUENCE</scope>
    <source>
        <strain evidence="3">NRRL B-8018</strain>
    </source>
</reference>
<organism evidence="3 4">
    <name type="scientific">Dactylosporangium aurantiacum</name>
    <dbReference type="NCBI Taxonomy" id="35754"/>
    <lineage>
        <taxon>Bacteria</taxon>
        <taxon>Bacillati</taxon>
        <taxon>Actinomycetota</taxon>
        <taxon>Actinomycetes</taxon>
        <taxon>Micromonosporales</taxon>
        <taxon>Micromonosporaceae</taxon>
        <taxon>Dactylosporangium</taxon>
    </lineage>
</organism>
<dbReference type="AlphaFoldDB" id="A0A9Q9MC01"/>
<dbReference type="KEGG" id="daur:Daura_44260"/>